<evidence type="ECO:0000256" key="5">
    <source>
        <dbReference type="ARBA" id="ARBA00022989"/>
    </source>
</evidence>
<evidence type="ECO:0000256" key="6">
    <source>
        <dbReference type="ARBA" id="ARBA00023136"/>
    </source>
</evidence>
<dbReference type="Proteomes" id="UP000509638">
    <property type="component" value="Chromosome"/>
</dbReference>
<feature type="domain" description="ABC transmembrane type-1" evidence="9">
    <location>
        <begin position="96"/>
        <end position="309"/>
    </location>
</feature>
<dbReference type="InterPro" id="IPR051393">
    <property type="entry name" value="ABC_transporter_permease"/>
</dbReference>
<feature type="transmembrane region" description="Helical" evidence="7">
    <location>
        <begin position="290"/>
        <end position="310"/>
    </location>
</feature>
<comment type="subcellular location">
    <subcellularLocation>
        <location evidence="1 7">Cell membrane</location>
        <topology evidence="1 7">Multi-pass membrane protein</topology>
    </subcellularLocation>
</comment>
<keyword evidence="4 7" id="KW-0812">Transmembrane</keyword>
<evidence type="ECO:0000313" key="11">
    <source>
        <dbReference type="Proteomes" id="UP000509638"/>
    </source>
</evidence>
<gene>
    <name evidence="10" type="ORF">HW566_14130</name>
</gene>
<dbReference type="PROSITE" id="PS50928">
    <property type="entry name" value="ABC_TM1"/>
    <property type="match status" value="1"/>
</dbReference>
<evidence type="ECO:0000256" key="4">
    <source>
        <dbReference type="ARBA" id="ARBA00022692"/>
    </source>
</evidence>
<feature type="region of interest" description="Disordered" evidence="8">
    <location>
        <begin position="1"/>
        <end position="30"/>
    </location>
</feature>
<protein>
    <submittedName>
        <fullName evidence="10">Sugar ABC transporter permease</fullName>
    </submittedName>
</protein>
<feature type="transmembrane region" description="Helical" evidence="7">
    <location>
        <begin position="35"/>
        <end position="55"/>
    </location>
</feature>
<dbReference type="CDD" id="cd06261">
    <property type="entry name" value="TM_PBP2"/>
    <property type="match status" value="1"/>
</dbReference>
<dbReference type="GO" id="GO:0005886">
    <property type="term" value="C:plasma membrane"/>
    <property type="evidence" value="ECO:0007669"/>
    <property type="project" value="UniProtKB-SubCell"/>
</dbReference>
<evidence type="ECO:0000256" key="7">
    <source>
        <dbReference type="RuleBase" id="RU363032"/>
    </source>
</evidence>
<keyword evidence="2 7" id="KW-0813">Transport</keyword>
<comment type="similarity">
    <text evidence="7">Belongs to the binding-protein-dependent transport system permease family.</text>
</comment>
<dbReference type="InterPro" id="IPR000515">
    <property type="entry name" value="MetI-like"/>
</dbReference>
<dbReference type="InterPro" id="IPR035906">
    <property type="entry name" value="MetI-like_sf"/>
</dbReference>
<dbReference type="PANTHER" id="PTHR30193">
    <property type="entry name" value="ABC TRANSPORTER PERMEASE PROTEIN"/>
    <property type="match status" value="1"/>
</dbReference>
<dbReference type="Gene3D" id="1.10.3720.10">
    <property type="entry name" value="MetI-like"/>
    <property type="match status" value="1"/>
</dbReference>
<evidence type="ECO:0000259" key="9">
    <source>
        <dbReference type="PROSITE" id="PS50928"/>
    </source>
</evidence>
<keyword evidence="6 7" id="KW-0472">Membrane</keyword>
<dbReference type="PANTHER" id="PTHR30193:SF41">
    <property type="entry name" value="DIACETYLCHITOBIOSE UPTAKE SYSTEM PERMEASE PROTEIN NGCF"/>
    <property type="match status" value="1"/>
</dbReference>
<proteinExistence type="inferred from homology"/>
<dbReference type="EMBL" id="CP058316">
    <property type="protein sequence ID" value="QLD12811.1"/>
    <property type="molecule type" value="Genomic_DNA"/>
</dbReference>
<feature type="transmembrane region" description="Helical" evidence="7">
    <location>
        <begin position="133"/>
        <end position="154"/>
    </location>
</feature>
<reference evidence="10 11" key="1">
    <citation type="submission" date="2020-06" db="EMBL/GenBank/DDBJ databases">
        <authorList>
            <person name="Jo H."/>
        </authorList>
    </citation>
    <scope>NUCLEOTIDE SEQUENCE [LARGE SCALE GENOMIC DNA]</scope>
    <source>
        <strain evidence="10 11">I46</strain>
    </source>
</reference>
<dbReference type="GO" id="GO:0055085">
    <property type="term" value="P:transmembrane transport"/>
    <property type="evidence" value="ECO:0007669"/>
    <property type="project" value="InterPro"/>
</dbReference>
<dbReference type="RefSeq" id="WP_178013906.1">
    <property type="nucleotide sequence ID" value="NZ_CP058316.1"/>
</dbReference>
<evidence type="ECO:0000313" key="10">
    <source>
        <dbReference type="EMBL" id="QLD12811.1"/>
    </source>
</evidence>
<dbReference type="AlphaFoldDB" id="A0A7D5EXU1"/>
<organism evidence="10 11">
    <name type="scientific">Microbacterium oleivorans</name>
    <dbReference type="NCBI Taxonomy" id="273677"/>
    <lineage>
        <taxon>Bacteria</taxon>
        <taxon>Bacillati</taxon>
        <taxon>Actinomycetota</taxon>
        <taxon>Actinomycetes</taxon>
        <taxon>Micrococcales</taxon>
        <taxon>Microbacteriaceae</taxon>
        <taxon>Microbacterium</taxon>
    </lineage>
</organism>
<feature type="transmembrane region" description="Helical" evidence="7">
    <location>
        <begin position="237"/>
        <end position="256"/>
    </location>
</feature>
<keyword evidence="5 7" id="KW-1133">Transmembrane helix</keyword>
<feature type="transmembrane region" description="Helical" evidence="7">
    <location>
        <begin position="184"/>
        <end position="206"/>
    </location>
</feature>
<dbReference type="Pfam" id="PF00528">
    <property type="entry name" value="BPD_transp_1"/>
    <property type="match status" value="1"/>
</dbReference>
<accession>A0A7D5EXU1</accession>
<dbReference type="SUPFAM" id="SSF161098">
    <property type="entry name" value="MetI-like"/>
    <property type="match status" value="1"/>
</dbReference>
<evidence type="ECO:0000256" key="2">
    <source>
        <dbReference type="ARBA" id="ARBA00022448"/>
    </source>
</evidence>
<keyword evidence="3" id="KW-1003">Cell membrane</keyword>
<sequence>MTLSPERLSGTAPGRAAQTADRPRTVRRGGARRRAAGAALVFLAPTLLIFGYFAWWPIAQSAVLAFQQTNLVDPAEWVGWRNFEVLFADPLLPRAALNTLWFTALSLAIGLPVPLLCAVLMSELRRGGTLARILAYLPVVIPPVVSVLLWKVFFSPGETGVVNSLLAAIGLGPLPWLQSPELAMPSLVIVATWSGAGTAILIYLAALTGVSTELYEAAELDGASVWQRILHITLPQMRGVILVLLLLQIIGAIQVFTEPYVMTDGGPANATVTVLLMIYRYAFLFGNYGVATALSLLLAIVLVIVSAIYLRLTRSWSTR</sequence>
<name>A0A7D5EXU1_9MICO</name>
<evidence type="ECO:0000256" key="1">
    <source>
        <dbReference type="ARBA" id="ARBA00004651"/>
    </source>
</evidence>
<evidence type="ECO:0000256" key="8">
    <source>
        <dbReference type="SAM" id="MobiDB-lite"/>
    </source>
</evidence>
<feature type="transmembrane region" description="Helical" evidence="7">
    <location>
        <begin position="100"/>
        <end position="121"/>
    </location>
</feature>
<evidence type="ECO:0000256" key="3">
    <source>
        <dbReference type="ARBA" id="ARBA00022475"/>
    </source>
</evidence>